<comment type="caution">
    <text evidence="1">The sequence shown here is derived from an EMBL/GenBank/DDBJ whole genome shotgun (WGS) entry which is preliminary data.</text>
</comment>
<reference evidence="2" key="1">
    <citation type="journal article" date="2023" name="Nat. Plants">
        <title>Single-cell RNA sequencing provides a high-resolution roadmap for understanding the multicellular compartmentation of specialized metabolism.</title>
        <authorList>
            <person name="Sun S."/>
            <person name="Shen X."/>
            <person name="Li Y."/>
            <person name="Li Y."/>
            <person name="Wang S."/>
            <person name="Li R."/>
            <person name="Zhang H."/>
            <person name="Shen G."/>
            <person name="Guo B."/>
            <person name="Wei J."/>
            <person name="Xu J."/>
            <person name="St-Pierre B."/>
            <person name="Chen S."/>
            <person name="Sun C."/>
        </authorList>
    </citation>
    <scope>NUCLEOTIDE SEQUENCE [LARGE SCALE GENOMIC DNA]</scope>
</reference>
<sequence length="530" mass="59809">MNWSMSDEFVIQDLKFKHLIRINFSIFVLILFQLCQASSSSSSLSSHPSPPPIPILPIPSSRQISWQLSEMAIFLHFGPNTFIDTEWGTGHADPSLFNPTLLNATQWVNVAKDSGFSRVLLTAKHHDGFCLWPSEYTDYSVKSSPWKNGKGDVVGELAEAAKVAGVQLGIYLSPWDRHEPTFGKTLEYNEYYMAQMTELLTRYGEIREVFLDGAKGEGEKDMEYFFDDWFSLIHQLQPGAVIFSDAGPDIRWVGDEAGFAGSTCWSLYNRSAVEIGGTYTQYEQEGDPSGHDWVPAECDVSIRPGWFWHASQVPKSARTLLDLYYKSVGRNCLFLLNVPPNSSGLISDEDVEVLREFKELRSSIFSNNLAKQAHLSASSIRGGSTDFHFAPPNVLEEGIYTYWAPDKFQSSWVLYLDFEEPIIFNVLQVQEPIHMGQRIIEFHLDVLNGKGEWQNVVSGTTVGYRRLLLFPRVESHHLRLVIDKSRADPLISSLGIYMDPFSTSGDAPEKSFRSYLSQVLQQIHSMAASI</sequence>
<gene>
    <name evidence="1" type="ORF">M9H77_16238</name>
</gene>
<dbReference type="EMBL" id="CM044704">
    <property type="protein sequence ID" value="KAI5666385.1"/>
    <property type="molecule type" value="Genomic_DNA"/>
</dbReference>
<evidence type="ECO:0000313" key="2">
    <source>
        <dbReference type="Proteomes" id="UP001060085"/>
    </source>
</evidence>
<evidence type="ECO:0000313" key="1">
    <source>
        <dbReference type="EMBL" id="KAI5666385.1"/>
    </source>
</evidence>
<accession>A0ACC0AZR4</accession>
<organism evidence="1 2">
    <name type="scientific">Catharanthus roseus</name>
    <name type="common">Madagascar periwinkle</name>
    <name type="synonym">Vinca rosea</name>
    <dbReference type="NCBI Taxonomy" id="4058"/>
    <lineage>
        <taxon>Eukaryota</taxon>
        <taxon>Viridiplantae</taxon>
        <taxon>Streptophyta</taxon>
        <taxon>Embryophyta</taxon>
        <taxon>Tracheophyta</taxon>
        <taxon>Spermatophyta</taxon>
        <taxon>Magnoliopsida</taxon>
        <taxon>eudicotyledons</taxon>
        <taxon>Gunneridae</taxon>
        <taxon>Pentapetalae</taxon>
        <taxon>asterids</taxon>
        <taxon>lamiids</taxon>
        <taxon>Gentianales</taxon>
        <taxon>Apocynaceae</taxon>
        <taxon>Rauvolfioideae</taxon>
        <taxon>Vinceae</taxon>
        <taxon>Catharanthinae</taxon>
        <taxon>Catharanthus</taxon>
    </lineage>
</organism>
<protein>
    <submittedName>
        <fullName evidence="1">Uncharacterized protein</fullName>
    </submittedName>
</protein>
<dbReference type="Proteomes" id="UP001060085">
    <property type="component" value="Linkage Group LG04"/>
</dbReference>
<name>A0ACC0AZR4_CATRO</name>
<keyword evidence="2" id="KW-1185">Reference proteome</keyword>
<proteinExistence type="predicted"/>